<keyword evidence="6" id="KW-1133">Transmembrane helix</keyword>
<dbReference type="PROSITE" id="PS50055">
    <property type="entry name" value="TYR_PHOSPHATASE_PTP"/>
    <property type="match status" value="2"/>
</dbReference>
<gene>
    <name evidence="9" type="ORF">ACJMK2_032220</name>
</gene>
<dbReference type="SMART" id="SM00194">
    <property type="entry name" value="PTPc"/>
    <property type="match status" value="1"/>
</dbReference>
<dbReference type="InterPro" id="IPR016130">
    <property type="entry name" value="Tyr_Pase_AS"/>
</dbReference>
<dbReference type="Pfam" id="PF22633">
    <property type="entry name" value="F5_F8_type_C_2"/>
    <property type="match status" value="1"/>
</dbReference>
<feature type="domain" description="Tyrosine-protein phosphatase" evidence="7">
    <location>
        <begin position="676"/>
        <end position="928"/>
    </location>
</feature>
<dbReference type="PROSITE" id="PS50056">
    <property type="entry name" value="TYR_PHOSPHATASE_2"/>
    <property type="match status" value="1"/>
</dbReference>
<evidence type="ECO:0000256" key="2">
    <source>
        <dbReference type="ARBA" id="ARBA00013064"/>
    </source>
</evidence>
<proteinExistence type="inferred from homology"/>
<dbReference type="InterPro" id="IPR000387">
    <property type="entry name" value="Tyr_Pase_dom"/>
</dbReference>
<evidence type="ECO:0000256" key="4">
    <source>
        <dbReference type="ARBA" id="ARBA00022912"/>
    </source>
</evidence>
<dbReference type="EC" id="3.1.3.48" evidence="2"/>
<keyword evidence="10" id="KW-1185">Reference proteome</keyword>
<comment type="catalytic activity">
    <reaction evidence="5">
        <text>O-phospho-L-tyrosyl-[protein] + H2O = L-tyrosyl-[protein] + phosphate</text>
        <dbReference type="Rhea" id="RHEA:10684"/>
        <dbReference type="Rhea" id="RHEA-COMP:10136"/>
        <dbReference type="Rhea" id="RHEA-COMP:20101"/>
        <dbReference type="ChEBI" id="CHEBI:15377"/>
        <dbReference type="ChEBI" id="CHEBI:43474"/>
        <dbReference type="ChEBI" id="CHEBI:46858"/>
        <dbReference type="ChEBI" id="CHEBI:61978"/>
        <dbReference type="EC" id="3.1.3.48"/>
    </reaction>
</comment>
<dbReference type="Gene3D" id="3.90.190.10">
    <property type="entry name" value="Protein tyrosine phosphatase superfamily"/>
    <property type="match status" value="2"/>
</dbReference>
<keyword evidence="3" id="KW-0378">Hydrolase</keyword>
<dbReference type="InterPro" id="IPR000242">
    <property type="entry name" value="PTP_cat"/>
</dbReference>
<accession>A0ABD3X132</accession>
<dbReference type="SUPFAM" id="SSF49785">
    <property type="entry name" value="Galactose-binding domain-like"/>
    <property type="match status" value="1"/>
</dbReference>
<dbReference type="PROSITE" id="PS00383">
    <property type="entry name" value="TYR_PHOSPHATASE_1"/>
    <property type="match status" value="1"/>
</dbReference>
<dbReference type="CDD" id="cd00047">
    <property type="entry name" value="PTPc"/>
    <property type="match status" value="1"/>
</dbReference>
<feature type="domain" description="Tyrosine-protein phosphatase" evidence="7">
    <location>
        <begin position="960"/>
        <end position="1088"/>
    </location>
</feature>
<dbReference type="EMBL" id="JBJQND010000004">
    <property type="protein sequence ID" value="KAL3879944.1"/>
    <property type="molecule type" value="Genomic_DNA"/>
</dbReference>
<evidence type="ECO:0000256" key="6">
    <source>
        <dbReference type="SAM" id="Phobius"/>
    </source>
</evidence>
<dbReference type="PANTHER" id="PTHR19134">
    <property type="entry name" value="RECEPTOR-TYPE TYROSINE-PROTEIN PHOSPHATASE"/>
    <property type="match status" value="1"/>
</dbReference>
<evidence type="ECO:0000313" key="9">
    <source>
        <dbReference type="EMBL" id="KAL3879944.1"/>
    </source>
</evidence>
<evidence type="ECO:0000259" key="8">
    <source>
        <dbReference type="PROSITE" id="PS50056"/>
    </source>
</evidence>
<protein>
    <recommendedName>
        <fullName evidence="2">protein-tyrosine-phosphatase</fullName>
        <ecNumber evidence="2">3.1.3.48</ecNumber>
    </recommendedName>
</protein>
<dbReference type="Pfam" id="PF00102">
    <property type="entry name" value="Y_phosphatase"/>
    <property type="match status" value="2"/>
</dbReference>
<name>A0ABD3X132_SINWO</name>
<dbReference type="Gene3D" id="2.170.300.10">
    <property type="entry name" value="Tie2 ligand-binding domain superfamily"/>
    <property type="match status" value="2"/>
</dbReference>
<evidence type="ECO:0000313" key="10">
    <source>
        <dbReference type="Proteomes" id="UP001634394"/>
    </source>
</evidence>
<comment type="caution">
    <text evidence="9">The sequence shown here is derived from an EMBL/GenBank/DDBJ whole genome shotgun (WGS) entry which is preliminary data.</text>
</comment>
<keyword evidence="4" id="KW-0904">Protein phosphatase</keyword>
<dbReference type="InterPro" id="IPR029021">
    <property type="entry name" value="Prot-tyrosine_phosphatase-like"/>
</dbReference>
<dbReference type="AlphaFoldDB" id="A0ABD3X132"/>
<dbReference type="SUPFAM" id="SSF52799">
    <property type="entry name" value="(Phosphotyrosine protein) phosphatases II"/>
    <property type="match status" value="2"/>
</dbReference>
<dbReference type="InterPro" id="IPR003595">
    <property type="entry name" value="Tyr_Pase_cat"/>
</dbReference>
<keyword evidence="6" id="KW-0812">Transmembrane</keyword>
<dbReference type="PRINTS" id="PR00700">
    <property type="entry name" value="PRTYPHPHTASE"/>
</dbReference>
<evidence type="ECO:0000259" key="7">
    <source>
        <dbReference type="PROSITE" id="PS50055"/>
    </source>
</evidence>
<evidence type="ECO:0000256" key="3">
    <source>
        <dbReference type="ARBA" id="ARBA00022801"/>
    </source>
</evidence>
<evidence type="ECO:0000256" key="1">
    <source>
        <dbReference type="ARBA" id="ARBA00009580"/>
    </source>
</evidence>
<dbReference type="PANTHER" id="PTHR19134:SF562">
    <property type="entry name" value="PROTEIN-TYROSINE-PHOSPHATASE"/>
    <property type="match status" value="1"/>
</dbReference>
<dbReference type="GO" id="GO:0004725">
    <property type="term" value="F:protein tyrosine phosphatase activity"/>
    <property type="evidence" value="ECO:0007669"/>
    <property type="project" value="UniProtKB-EC"/>
</dbReference>
<dbReference type="Proteomes" id="UP001634394">
    <property type="component" value="Unassembled WGS sequence"/>
</dbReference>
<comment type="similarity">
    <text evidence="1">Belongs to the protein-tyrosine phosphatase family.</text>
</comment>
<feature type="domain" description="Tyrosine specific protein phosphatases" evidence="8">
    <location>
        <begin position="850"/>
        <end position="919"/>
    </location>
</feature>
<dbReference type="InterPro" id="IPR008979">
    <property type="entry name" value="Galactose-bd-like_sf"/>
</dbReference>
<organism evidence="9 10">
    <name type="scientific">Sinanodonta woodiana</name>
    <name type="common">Chinese pond mussel</name>
    <name type="synonym">Anodonta woodiana</name>
    <dbReference type="NCBI Taxonomy" id="1069815"/>
    <lineage>
        <taxon>Eukaryota</taxon>
        <taxon>Metazoa</taxon>
        <taxon>Spiralia</taxon>
        <taxon>Lophotrochozoa</taxon>
        <taxon>Mollusca</taxon>
        <taxon>Bivalvia</taxon>
        <taxon>Autobranchia</taxon>
        <taxon>Heteroconchia</taxon>
        <taxon>Palaeoheterodonta</taxon>
        <taxon>Unionida</taxon>
        <taxon>Unionoidea</taxon>
        <taxon>Unionidae</taxon>
        <taxon>Unioninae</taxon>
        <taxon>Sinanodonta</taxon>
    </lineage>
</organism>
<feature type="transmembrane region" description="Helical" evidence="6">
    <location>
        <begin position="551"/>
        <end position="574"/>
    </location>
</feature>
<keyword evidence="6" id="KW-0472">Membrane</keyword>
<sequence length="1088" mass="120709">MNICFYYKLNTFYLSGTVNFALRKSAVQSTTFYYNNFLWTAEKAVDGNTSGSNPDNSMTCSATSLNTSVNHTWEVSIGFQIIVKTVTVYGRTDKYFEQLRGFKLYIGNESRSWIYNQELQSSSSSDTIYVFKPNDVIASFISLIKFGEFLVICEVTVDGECLNGNYSKSCNLTCGACYAYQPCDKENGTCPMGCDQGWTGSLCKEGRWCTRGAYGYNCNKTCGNCLWGNSSCSPTDGTCTNGCIAGWQGYHCNIGCNPGKYGFNCNETCGNCLYGNTSCNTSYGYCNDGCQAGWQGDDCKTGCNRGEYGYNCNETCGNCLNGNISCDTLYGNCNNGCMAGWQGYDCKKECNAGTYGFTCSETCGYCLYGNNSCLHIYGQCPDGCQSGWKGETCKSGCERGNYSYNCNETCGHCLYGNSNCSTSDGNCTNGCLAGWQGYQCKRGCDRGTFGYKCNGTCGHCLNGNSSCSTSNGNCTNGCLAGWQGYRCSRGCEPGNFGYNCNETCGHCFNGNISCSTSDGNCTNGCIAGWQGYQCNIDSHVELAETAIESSILGGSVGGAVSVVVLILIIVIIIFTRRRNQKHSASGIARGMDDVNVYENSMDVALSVAIGSLSDDGDFIKENNTTSMPTDEKMTEKLHSDNSETYYNLLKYLPNGMVSLSHLWDYVQEKCLDEKHFAEEFQALPSGPQLPINIALRPENRKKNRYKDLYAYDVNRVQLKPLGNDESDYINASFVDGYSTQRMYIASQGTTKQNLNDFWRMLWQYDVEKIVMLTGLFEGGKHKCELYWPEEEGETSTFGIVSVTFLDSDIFADYVIRTLEMSVGNKSQRLTQFHYTAWPDKGVPRASSSVVLFWNRVNREPTNKPIVVHCSAGIGRTGTYIALDILVHQGRVEGKVNVSACVSNIRRQRVNMVQTKEQYIFLHETLVEALMLSGTDTASDKFPNVFQELLERDGESGKLKLQLEYERLTHEDENHETVYASISTENDLDEAESQDEFADAKKPENKAKNRYNNILPADRHRVFLNSSFPGRNDYINAVVLPSHRRREGFILTQMPLTGTVIDFWRMINDLEVLTIVMLNSETSNAHDVS</sequence>
<dbReference type="Gene3D" id="2.60.120.260">
    <property type="entry name" value="Galactose-binding domain-like"/>
    <property type="match status" value="1"/>
</dbReference>
<dbReference type="FunFam" id="3.90.190.10:FF:000102">
    <property type="entry name" value="Receptor-type tyrosine-protein phosphatase"/>
    <property type="match status" value="1"/>
</dbReference>
<evidence type="ECO:0000256" key="5">
    <source>
        <dbReference type="ARBA" id="ARBA00051722"/>
    </source>
</evidence>
<reference evidence="9 10" key="1">
    <citation type="submission" date="2024-11" db="EMBL/GenBank/DDBJ databases">
        <title>Chromosome-level genome assembly of the freshwater bivalve Anodonta woodiana.</title>
        <authorList>
            <person name="Chen X."/>
        </authorList>
    </citation>
    <scope>NUCLEOTIDE SEQUENCE [LARGE SCALE GENOMIC DNA]</scope>
    <source>
        <strain evidence="9">MN2024</strain>
        <tissue evidence="9">Gills</tissue>
    </source>
</reference>
<dbReference type="SMART" id="SM00404">
    <property type="entry name" value="PTPc_motif"/>
    <property type="match status" value="1"/>
</dbReference>
<dbReference type="InterPro" id="IPR050348">
    <property type="entry name" value="Protein-Tyr_Phosphatase"/>
</dbReference>